<keyword evidence="3" id="KW-0560">Oxidoreductase</keyword>
<feature type="binding site" evidence="5">
    <location>
        <position position="288"/>
    </location>
    <ligand>
        <name>Fe cation</name>
        <dbReference type="ChEBI" id="CHEBI:24875"/>
        <note>catalytic</note>
    </ligand>
</feature>
<reference evidence="6 7" key="1">
    <citation type="journal article" date="2017" name="Mol. Biol. Evol.">
        <title>The 4-celled Tetrabaena socialis nuclear genome reveals the essential components for genetic control of cell number at the origin of multicellularity in the volvocine lineage.</title>
        <authorList>
            <person name="Featherston J."/>
            <person name="Arakaki Y."/>
            <person name="Hanschen E.R."/>
            <person name="Ferris P.J."/>
            <person name="Michod R.E."/>
            <person name="Olson B.J.S.C."/>
            <person name="Nozaki H."/>
            <person name="Durand P.M."/>
        </authorList>
    </citation>
    <scope>NUCLEOTIDE SEQUENCE [LARGE SCALE GENOMIC DNA]</scope>
    <source>
        <strain evidence="6 7">NIES-571</strain>
    </source>
</reference>
<evidence type="ECO:0000313" key="7">
    <source>
        <dbReference type="Proteomes" id="UP000236333"/>
    </source>
</evidence>
<evidence type="ECO:0000256" key="5">
    <source>
        <dbReference type="PIRSR" id="PIRSR604294-1"/>
    </source>
</evidence>
<keyword evidence="7" id="KW-1185">Reference proteome</keyword>
<dbReference type="EMBL" id="PGGS01000251">
    <property type="protein sequence ID" value="PNH06204.1"/>
    <property type="molecule type" value="Genomic_DNA"/>
</dbReference>
<name>A0A2J8A116_9CHLO</name>
<comment type="caution">
    <text evidence="6">The sequence shown here is derived from an EMBL/GenBank/DDBJ whole genome shotgun (WGS) entry which is preliminary data.</text>
</comment>
<dbReference type="Pfam" id="PF03055">
    <property type="entry name" value="RPE65"/>
    <property type="match status" value="1"/>
</dbReference>
<keyword evidence="6" id="KW-0223">Dioxygenase</keyword>
<dbReference type="GO" id="GO:0046872">
    <property type="term" value="F:metal ion binding"/>
    <property type="evidence" value="ECO:0007669"/>
    <property type="project" value="UniProtKB-KW"/>
</dbReference>
<evidence type="ECO:0000256" key="4">
    <source>
        <dbReference type="ARBA" id="ARBA00023004"/>
    </source>
</evidence>
<dbReference type="AlphaFoldDB" id="A0A2J8A116"/>
<evidence type="ECO:0000256" key="3">
    <source>
        <dbReference type="ARBA" id="ARBA00023002"/>
    </source>
</evidence>
<dbReference type="GO" id="GO:0010436">
    <property type="term" value="F:carotenoid dioxygenase activity"/>
    <property type="evidence" value="ECO:0007669"/>
    <property type="project" value="TreeGrafter"/>
</dbReference>
<sequence length="301" mass="31720">HFSATGRMKYREFATAVPADGAMARAVAVLENMATLLSKGRAFTDNASVSLTPLPGGKLLALSGAAGAAAGCVFGVVTHTAPTLFTFHFCNAFERPSTSSSASGDTEICVDFSVYDDPAIINDLSLERLQAFPGADISPSWLRRLTIPLTDGSGSPVGPTDLAGPAPLLRDEAAYGNFIEFPAFNPRYRSRPYRYAYGTAAVRPTNMGNALARHDLAQGSSTLWHEPGAMPAEPTFVPRPGGEAEDDGVLLCVVARGGGDSMLLVLDGGSMAEVARVQLPFPVPYRFHGAFLPEEGAPGWQ</sequence>
<comment type="cofactor">
    <cofactor evidence="5">
        <name>Fe(2+)</name>
        <dbReference type="ChEBI" id="CHEBI:29033"/>
    </cofactor>
    <text evidence="5">Binds 1 Fe(2+) ion per subunit.</text>
</comment>
<evidence type="ECO:0000313" key="6">
    <source>
        <dbReference type="EMBL" id="PNH06204.1"/>
    </source>
</evidence>
<evidence type="ECO:0000256" key="2">
    <source>
        <dbReference type="ARBA" id="ARBA00022723"/>
    </source>
</evidence>
<proteinExistence type="inferred from homology"/>
<feature type="non-terminal residue" evidence="6">
    <location>
        <position position="1"/>
    </location>
</feature>
<dbReference type="Proteomes" id="UP000236333">
    <property type="component" value="Unassembled WGS sequence"/>
</dbReference>
<feature type="binding site" evidence="5">
    <location>
        <position position="88"/>
    </location>
    <ligand>
        <name>Fe cation</name>
        <dbReference type="ChEBI" id="CHEBI:24875"/>
        <note>catalytic</note>
    </ligand>
</feature>
<dbReference type="GO" id="GO:0016121">
    <property type="term" value="P:carotene catabolic process"/>
    <property type="evidence" value="ECO:0007669"/>
    <property type="project" value="TreeGrafter"/>
</dbReference>
<organism evidence="6 7">
    <name type="scientific">Tetrabaena socialis</name>
    <dbReference type="NCBI Taxonomy" id="47790"/>
    <lineage>
        <taxon>Eukaryota</taxon>
        <taxon>Viridiplantae</taxon>
        <taxon>Chlorophyta</taxon>
        <taxon>core chlorophytes</taxon>
        <taxon>Chlorophyceae</taxon>
        <taxon>CS clade</taxon>
        <taxon>Chlamydomonadales</taxon>
        <taxon>Tetrabaenaceae</taxon>
        <taxon>Tetrabaena</taxon>
    </lineage>
</organism>
<keyword evidence="4 5" id="KW-0408">Iron</keyword>
<protein>
    <submittedName>
        <fullName evidence="6">Carotenoid cleavage dioxygenase 8, chloroplastic</fullName>
    </submittedName>
</protein>
<comment type="similarity">
    <text evidence="1">Belongs to the carotenoid oxygenase family.</text>
</comment>
<dbReference type="PANTHER" id="PTHR10543:SF24">
    <property type="entry name" value="CAROTENOID ISOMEROOXYGENASE"/>
    <property type="match status" value="1"/>
</dbReference>
<accession>A0A2J8A116</accession>
<evidence type="ECO:0000256" key="1">
    <source>
        <dbReference type="ARBA" id="ARBA00006787"/>
    </source>
</evidence>
<dbReference type="GO" id="GO:0009507">
    <property type="term" value="C:chloroplast"/>
    <property type="evidence" value="ECO:0007669"/>
    <property type="project" value="TreeGrafter"/>
</dbReference>
<dbReference type="OrthoDB" id="407010at2759"/>
<dbReference type="InterPro" id="IPR004294">
    <property type="entry name" value="Carotenoid_Oase"/>
</dbReference>
<gene>
    <name evidence="6" type="ORF">TSOC_007469</name>
</gene>
<dbReference type="PANTHER" id="PTHR10543">
    <property type="entry name" value="BETA-CAROTENE DIOXYGENASE"/>
    <property type="match status" value="1"/>
</dbReference>
<keyword evidence="2 5" id="KW-0479">Metal-binding</keyword>